<name>A0A067SSZ7_GALM3</name>
<proteinExistence type="predicted"/>
<protein>
    <submittedName>
        <fullName evidence="1">Uncharacterized protein</fullName>
    </submittedName>
</protein>
<evidence type="ECO:0000313" key="2">
    <source>
        <dbReference type="Proteomes" id="UP000027222"/>
    </source>
</evidence>
<feature type="non-terminal residue" evidence="1">
    <location>
        <position position="1"/>
    </location>
</feature>
<dbReference type="Proteomes" id="UP000027222">
    <property type="component" value="Unassembled WGS sequence"/>
</dbReference>
<organism evidence="1 2">
    <name type="scientific">Galerina marginata (strain CBS 339.88)</name>
    <dbReference type="NCBI Taxonomy" id="685588"/>
    <lineage>
        <taxon>Eukaryota</taxon>
        <taxon>Fungi</taxon>
        <taxon>Dikarya</taxon>
        <taxon>Basidiomycota</taxon>
        <taxon>Agaricomycotina</taxon>
        <taxon>Agaricomycetes</taxon>
        <taxon>Agaricomycetidae</taxon>
        <taxon>Agaricales</taxon>
        <taxon>Agaricineae</taxon>
        <taxon>Strophariaceae</taxon>
        <taxon>Galerina</taxon>
    </lineage>
</organism>
<accession>A0A067SSZ7</accession>
<keyword evidence="2" id="KW-1185">Reference proteome</keyword>
<sequence length="200" mass="23491">IITSFRLDSEGIFGLLFRTGSVISGSAALRVLFPGSNIISYRPRDLDFYVANDMEHTVRKFFEDHTAFRLEPVTDRYYNPSIRRVLVLKSHEKSINIVVSKSRVSILPLFQFHSTAVMNFISSTGIFCAYPSLTFRRRNLVNPSYFWKRGTYFLLIRCLEKYSRRGFDTRYTLKWEDVRQHECGKEWFCPHTVRRLHDGG</sequence>
<evidence type="ECO:0000313" key="1">
    <source>
        <dbReference type="EMBL" id="KDR70814.1"/>
    </source>
</evidence>
<reference evidence="2" key="1">
    <citation type="journal article" date="2014" name="Proc. Natl. Acad. Sci. U.S.A.">
        <title>Extensive sampling of basidiomycete genomes demonstrates inadequacy of the white-rot/brown-rot paradigm for wood decay fungi.</title>
        <authorList>
            <person name="Riley R."/>
            <person name="Salamov A.A."/>
            <person name="Brown D.W."/>
            <person name="Nagy L.G."/>
            <person name="Floudas D."/>
            <person name="Held B.W."/>
            <person name="Levasseur A."/>
            <person name="Lombard V."/>
            <person name="Morin E."/>
            <person name="Otillar R."/>
            <person name="Lindquist E.A."/>
            <person name="Sun H."/>
            <person name="LaButti K.M."/>
            <person name="Schmutz J."/>
            <person name="Jabbour D."/>
            <person name="Luo H."/>
            <person name="Baker S.E."/>
            <person name="Pisabarro A.G."/>
            <person name="Walton J.D."/>
            <person name="Blanchette R.A."/>
            <person name="Henrissat B."/>
            <person name="Martin F."/>
            <person name="Cullen D."/>
            <person name="Hibbett D.S."/>
            <person name="Grigoriev I.V."/>
        </authorList>
    </citation>
    <scope>NUCLEOTIDE SEQUENCE [LARGE SCALE GENOMIC DNA]</scope>
    <source>
        <strain evidence="2">CBS 339.88</strain>
    </source>
</reference>
<dbReference type="EMBL" id="KL142395">
    <property type="protein sequence ID" value="KDR70814.1"/>
    <property type="molecule type" value="Genomic_DNA"/>
</dbReference>
<dbReference type="AlphaFoldDB" id="A0A067SSZ7"/>
<dbReference type="OrthoDB" id="3067340at2759"/>
<feature type="non-terminal residue" evidence="1">
    <location>
        <position position="200"/>
    </location>
</feature>
<dbReference type="HOGENOM" id="CLU_068912_3_0_1"/>
<gene>
    <name evidence="1" type="ORF">GALMADRAFT_23662</name>
</gene>